<keyword evidence="3" id="KW-1185">Reference proteome</keyword>
<reference evidence="2 3" key="1">
    <citation type="submission" date="2024-02" db="EMBL/GenBank/DDBJ databases">
        <title>Chromosome-level genome assembly of the Eurasian Minnow (Phoxinus phoxinus).</title>
        <authorList>
            <person name="Oriowo T.O."/>
            <person name="Martin S."/>
            <person name="Stange M."/>
            <person name="Chrysostomakis Y."/>
            <person name="Brown T."/>
            <person name="Winkler S."/>
            <person name="Kukowka S."/>
            <person name="Myers E.W."/>
            <person name="Bohne A."/>
        </authorList>
    </citation>
    <scope>NUCLEOTIDE SEQUENCE [LARGE SCALE GENOMIC DNA]</scope>
    <source>
        <strain evidence="2">ZFMK-TIS-60720</strain>
        <tissue evidence="2">Whole Organism</tissue>
    </source>
</reference>
<gene>
    <name evidence="2" type="ORF">R3I93_015653</name>
</gene>
<evidence type="ECO:0000256" key="1">
    <source>
        <dbReference type="SAM" id="MobiDB-lite"/>
    </source>
</evidence>
<name>A0AAN9CRW4_9TELE</name>
<dbReference type="AlphaFoldDB" id="A0AAN9CRW4"/>
<feature type="region of interest" description="Disordered" evidence="1">
    <location>
        <begin position="87"/>
        <end position="135"/>
    </location>
</feature>
<proteinExistence type="predicted"/>
<accession>A0AAN9CRW4</accession>
<dbReference type="EMBL" id="JAYKXH010000016">
    <property type="protein sequence ID" value="KAK7141571.1"/>
    <property type="molecule type" value="Genomic_DNA"/>
</dbReference>
<evidence type="ECO:0000313" key="2">
    <source>
        <dbReference type="EMBL" id="KAK7141571.1"/>
    </source>
</evidence>
<protein>
    <submittedName>
        <fullName evidence="2">Uncharacterized protein</fullName>
    </submittedName>
</protein>
<organism evidence="2 3">
    <name type="scientific">Phoxinus phoxinus</name>
    <name type="common">Eurasian minnow</name>
    <dbReference type="NCBI Taxonomy" id="58324"/>
    <lineage>
        <taxon>Eukaryota</taxon>
        <taxon>Metazoa</taxon>
        <taxon>Chordata</taxon>
        <taxon>Craniata</taxon>
        <taxon>Vertebrata</taxon>
        <taxon>Euteleostomi</taxon>
        <taxon>Actinopterygii</taxon>
        <taxon>Neopterygii</taxon>
        <taxon>Teleostei</taxon>
        <taxon>Ostariophysi</taxon>
        <taxon>Cypriniformes</taxon>
        <taxon>Leuciscidae</taxon>
        <taxon>Phoxininae</taxon>
        <taxon>Phoxinus</taxon>
    </lineage>
</organism>
<sequence length="164" mass="18798">MATYCRLLYTPSFSSQSPQLFKKPGFTGENGKHHKLSRNLNRLTQDATPSPLLHIKSPEITPCFSRKMKTNHLLRFYSNMRTYHKSTVNLRAPEGGKSQRAKRDAREGPSSDTFVFPPPRDPQAAAEEKSQTKQDVLSTIKKMLEENRVIRERLLTLRQPSQSK</sequence>
<comment type="caution">
    <text evidence="2">The sequence shown here is derived from an EMBL/GenBank/DDBJ whole genome shotgun (WGS) entry which is preliminary data.</text>
</comment>
<evidence type="ECO:0000313" key="3">
    <source>
        <dbReference type="Proteomes" id="UP001364617"/>
    </source>
</evidence>
<dbReference type="Proteomes" id="UP001364617">
    <property type="component" value="Unassembled WGS sequence"/>
</dbReference>